<feature type="region of interest" description="Disordered" evidence="1">
    <location>
        <begin position="297"/>
        <end position="329"/>
    </location>
</feature>
<keyword evidence="3" id="KW-1185">Reference proteome</keyword>
<evidence type="ECO:0000313" key="3">
    <source>
        <dbReference type="Proteomes" id="UP000248326"/>
    </source>
</evidence>
<dbReference type="EMBL" id="QJSX01000002">
    <property type="protein sequence ID" value="PYE55672.1"/>
    <property type="molecule type" value="Genomic_DNA"/>
</dbReference>
<gene>
    <name evidence="2" type="ORF">DES52_10235</name>
</gene>
<evidence type="ECO:0000313" key="2">
    <source>
        <dbReference type="EMBL" id="PYE55672.1"/>
    </source>
</evidence>
<feature type="compositionally biased region" description="Basic and acidic residues" evidence="1">
    <location>
        <begin position="315"/>
        <end position="326"/>
    </location>
</feature>
<dbReference type="OrthoDB" id="57306at2"/>
<evidence type="ECO:0000256" key="1">
    <source>
        <dbReference type="SAM" id="MobiDB-lite"/>
    </source>
</evidence>
<protein>
    <submittedName>
        <fullName evidence="2">Uncharacterized protein</fullName>
    </submittedName>
</protein>
<name>A0A318SAS9_9DEIO</name>
<proteinExistence type="predicted"/>
<reference evidence="2 3" key="1">
    <citation type="submission" date="2018-06" db="EMBL/GenBank/DDBJ databases">
        <title>Genomic Encyclopedia of Type Strains, Phase IV (KMG-IV): sequencing the most valuable type-strain genomes for metagenomic binning, comparative biology and taxonomic classification.</title>
        <authorList>
            <person name="Goeker M."/>
        </authorList>
    </citation>
    <scope>NUCLEOTIDE SEQUENCE [LARGE SCALE GENOMIC DNA]</scope>
    <source>
        <strain evidence="2 3">DSM 18048</strain>
    </source>
</reference>
<dbReference type="AlphaFoldDB" id="A0A318SAS9"/>
<accession>A0A318SAS9</accession>
<organism evidence="2 3">
    <name type="scientific">Deinococcus yavapaiensis KR-236</name>
    <dbReference type="NCBI Taxonomy" id="694435"/>
    <lineage>
        <taxon>Bacteria</taxon>
        <taxon>Thermotogati</taxon>
        <taxon>Deinococcota</taxon>
        <taxon>Deinococci</taxon>
        <taxon>Deinococcales</taxon>
        <taxon>Deinococcaceae</taxon>
        <taxon>Deinococcus</taxon>
    </lineage>
</organism>
<comment type="caution">
    <text evidence="2">The sequence shown here is derived from an EMBL/GenBank/DDBJ whole genome shotgun (WGS) entry which is preliminary data.</text>
</comment>
<sequence>MPPSPLAFSPLAFPRPILHPDVYRAEKAIGDLADFGVVTLAPDGRVYTSRRDLEGAFHAKFWTPRERLAAGFDLGGLLRSVLPTVFDGQGASCHSEKSGPYRRVYSKPGFSFLGADVFLPSAEDGGVFENKDAGHGDTSFVYVGGWGTRGGAVDAGFQHGRSAKSSSDDWAPFFLVQQPGGPSASIVSPERQDGGAPWRLAGGTNAKLKFWVTRDAQGTMLHLFVGGTTSQDGKEDALTLSAPIDDSYAWDPRGGRNVLKRMTTIGQTFGQENLASGSHLHGVHWRGCTIGRTEADARPWTSEQTGGYCSFPDPKTPEGARADDPSQPKWRVQWVSAAEETDSVTLK</sequence>
<dbReference type="RefSeq" id="WP_110885239.1">
    <property type="nucleotide sequence ID" value="NZ_QJSX01000002.1"/>
</dbReference>
<dbReference type="Proteomes" id="UP000248326">
    <property type="component" value="Unassembled WGS sequence"/>
</dbReference>